<comment type="caution">
    <text evidence="1">The sequence shown here is derived from an EMBL/GenBank/DDBJ whole genome shotgun (WGS) entry which is preliminary data.</text>
</comment>
<evidence type="ECO:0000313" key="2">
    <source>
        <dbReference type="Proteomes" id="UP000768646"/>
    </source>
</evidence>
<dbReference type="EMBL" id="JABTEG010000004">
    <property type="protein sequence ID" value="KAG4305172.1"/>
    <property type="molecule type" value="Genomic_DNA"/>
</dbReference>
<dbReference type="Proteomes" id="UP000768646">
    <property type="component" value="Unassembled WGS sequence"/>
</dbReference>
<reference evidence="1 2" key="1">
    <citation type="journal article" date="2021" name="Commun. Biol.">
        <title>Genomic insights into the host specific adaptation of the Pneumocystis genus.</title>
        <authorList>
            <person name="Cisse O.H."/>
            <person name="Ma L."/>
            <person name="Dekker J.P."/>
            <person name="Khil P.P."/>
            <person name="Youn J.-H."/>
            <person name="Brenchley J.M."/>
            <person name="Blair R."/>
            <person name="Pahar B."/>
            <person name="Chabe M."/>
            <person name="Van Rompay K.K.A."/>
            <person name="Keesler R."/>
            <person name="Sukura A."/>
            <person name="Hirsch V."/>
            <person name="Kutty G."/>
            <person name="Liu Y."/>
            <person name="Peng L."/>
            <person name="Chen J."/>
            <person name="Song J."/>
            <person name="Weissenbacher-Lang C."/>
            <person name="Xu J."/>
            <person name="Upham N.S."/>
            <person name="Stajich J.E."/>
            <person name="Cuomo C.A."/>
            <person name="Cushion M.T."/>
            <person name="Kovacs J.A."/>
        </authorList>
    </citation>
    <scope>NUCLEOTIDE SEQUENCE [LARGE SCALE GENOMIC DNA]</scope>
    <source>
        <strain evidence="1 2">RABM</strain>
    </source>
</reference>
<name>A0ACB7CFA0_9ASCO</name>
<proteinExistence type="predicted"/>
<accession>A0ACB7CFA0</accession>
<organism evidence="1 2">
    <name type="scientific">Pneumocystis oryctolagi</name>
    <dbReference type="NCBI Taxonomy" id="42067"/>
    <lineage>
        <taxon>Eukaryota</taxon>
        <taxon>Fungi</taxon>
        <taxon>Dikarya</taxon>
        <taxon>Ascomycota</taxon>
        <taxon>Taphrinomycotina</taxon>
        <taxon>Pneumocystomycetes</taxon>
        <taxon>Pneumocystaceae</taxon>
        <taxon>Pneumocystis</taxon>
    </lineage>
</organism>
<protein>
    <submittedName>
        <fullName evidence="1">Uncharacterized protein</fullName>
    </submittedName>
</protein>
<sequence length="86" mass="10243">MFSRKNIFTYNRYASICANTVRKCLKKDKRIEAEKRENVFLKVSNWINGKQGESKTLLTGKYKKKQIAENKLIEHKMNVNKREKAY</sequence>
<keyword evidence="2" id="KW-1185">Reference proteome</keyword>
<gene>
    <name evidence="1" type="ORF">PORY_001342</name>
</gene>
<evidence type="ECO:0000313" key="1">
    <source>
        <dbReference type="EMBL" id="KAG4305172.1"/>
    </source>
</evidence>